<organism evidence="2 3">
    <name type="scientific">Ceratocystis fimbriata CBS 114723</name>
    <dbReference type="NCBI Taxonomy" id="1035309"/>
    <lineage>
        <taxon>Eukaryota</taxon>
        <taxon>Fungi</taxon>
        <taxon>Dikarya</taxon>
        <taxon>Ascomycota</taxon>
        <taxon>Pezizomycotina</taxon>
        <taxon>Sordariomycetes</taxon>
        <taxon>Hypocreomycetidae</taxon>
        <taxon>Microascales</taxon>
        <taxon>Ceratocystidaceae</taxon>
        <taxon>Ceratocystis</taxon>
    </lineage>
</organism>
<sequence length="158" mass="16982">MLAPKKPDSRLSFLLQAMVGRSHRIDKLLTLSLNNLRTTASVLVVGMKCVSRAFHSAAYLSEASHKCLVNSGNAAVAHQSHPVPESMIGDGANSGPPPETAAGGCRKSQHGHPLRLATRLAESEIWTPLIGPESPLLRLRVAETITCRSWVCPILRCS</sequence>
<dbReference type="AlphaFoldDB" id="A0A2C5WTI3"/>
<feature type="region of interest" description="Disordered" evidence="1">
    <location>
        <begin position="83"/>
        <end position="110"/>
    </location>
</feature>
<dbReference type="EMBL" id="APWK03000211">
    <property type="protein sequence ID" value="PHH49387.1"/>
    <property type="molecule type" value="Genomic_DNA"/>
</dbReference>
<reference evidence="2 3" key="2">
    <citation type="journal article" date="2013" name="IMA Fungus">
        <title>IMA Genome-F 1: Ceratocystis fimbriata: Draft nuclear genome sequence for the plant pathogen, Ceratocystis fimbriata.</title>
        <authorList>
            <person name="Wilken P.M."/>
            <person name="Steenkamp E.T."/>
            <person name="Wingfield M.J."/>
            <person name="de Beer Z.W."/>
            <person name="Wingfield B.D."/>
        </authorList>
    </citation>
    <scope>NUCLEOTIDE SEQUENCE [LARGE SCALE GENOMIC DNA]</scope>
    <source>
        <strain evidence="2 3">CBS 114723</strain>
    </source>
</reference>
<keyword evidence="3" id="KW-1185">Reference proteome</keyword>
<protein>
    <submittedName>
        <fullName evidence="2">Uncharacterized protein</fullName>
    </submittedName>
</protein>
<evidence type="ECO:0000313" key="3">
    <source>
        <dbReference type="Proteomes" id="UP000222788"/>
    </source>
</evidence>
<name>A0A2C5WTI3_9PEZI</name>
<proteinExistence type="predicted"/>
<evidence type="ECO:0000313" key="2">
    <source>
        <dbReference type="EMBL" id="PHH49387.1"/>
    </source>
</evidence>
<accession>A0A2C5WTI3</accession>
<gene>
    <name evidence="2" type="ORF">CFIMG_007805RA00001</name>
</gene>
<dbReference type="Proteomes" id="UP000222788">
    <property type="component" value="Unassembled WGS sequence"/>
</dbReference>
<comment type="caution">
    <text evidence="2">The sequence shown here is derived from an EMBL/GenBank/DDBJ whole genome shotgun (WGS) entry which is preliminary data.</text>
</comment>
<evidence type="ECO:0000256" key="1">
    <source>
        <dbReference type="SAM" id="MobiDB-lite"/>
    </source>
</evidence>
<reference evidence="2 3" key="1">
    <citation type="journal article" date="2013" name="Fungal Biol.">
        <title>Analysis of microsatellite markers in the genome of the plant pathogen Ceratocystis fimbriata.</title>
        <authorList>
            <person name="Simpson M.C."/>
            <person name="Wilken P.M."/>
            <person name="Coetzee M.P."/>
            <person name="Wingfield M.J."/>
            <person name="Wingfield B.D."/>
        </authorList>
    </citation>
    <scope>NUCLEOTIDE SEQUENCE [LARGE SCALE GENOMIC DNA]</scope>
    <source>
        <strain evidence="2 3">CBS 114723</strain>
    </source>
</reference>